<feature type="region of interest" description="Disordered" evidence="2">
    <location>
        <begin position="348"/>
        <end position="414"/>
    </location>
</feature>
<accession>A0ABD2MWV4</accession>
<feature type="compositionally biased region" description="Low complexity" evidence="2">
    <location>
        <begin position="689"/>
        <end position="703"/>
    </location>
</feature>
<feature type="compositionally biased region" description="Polar residues" evidence="2">
    <location>
        <begin position="562"/>
        <end position="574"/>
    </location>
</feature>
<dbReference type="EMBL" id="JABFTP020000042">
    <property type="protein sequence ID" value="KAL3270921.1"/>
    <property type="molecule type" value="Genomic_DNA"/>
</dbReference>
<dbReference type="GO" id="GO:0005737">
    <property type="term" value="C:cytoplasm"/>
    <property type="evidence" value="ECO:0007669"/>
    <property type="project" value="UniProtKB-ARBA"/>
</dbReference>
<feature type="region of interest" description="Disordered" evidence="2">
    <location>
        <begin position="538"/>
        <end position="582"/>
    </location>
</feature>
<feature type="region of interest" description="Disordered" evidence="2">
    <location>
        <begin position="459"/>
        <end position="517"/>
    </location>
</feature>
<evidence type="ECO:0000256" key="2">
    <source>
        <dbReference type="SAM" id="MobiDB-lite"/>
    </source>
</evidence>
<dbReference type="Proteomes" id="UP001516400">
    <property type="component" value="Unassembled WGS sequence"/>
</dbReference>
<evidence type="ECO:0000259" key="3">
    <source>
        <dbReference type="SMART" id="SM01272"/>
    </source>
</evidence>
<protein>
    <recommendedName>
        <fullName evidence="3">LsmAD domain-containing protein</fullName>
    </recommendedName>
</protein>
<comment type="caution">
    <text evidence="4">The sequence shown here is derived from an EMBL/GenBank/DDBJ whole genome shotgun (WGS) entry which is preliminary data.</text>
</comment>
<organism evidence="4 5">
    <name type="scientific">Cryptolaemus montrouzieri</name>
    <dbReference type="NCBI Taxonomy" id="559131"/>
    <lineage>
        <taxon>Eukaryota</taxon>
        <taxon>Metazoa</taxon>
        <taxon>Ecdysozoa</taxon>
        <taxon>Arthropoda</taxon>
        <taxon>Hexapoda</taxon>
        <taxon>Insecta</taxon>
        <taxon>Pterygota</taxon>
        <taxon>Neoptera</taxon>
        <taxon>Endopterygota</taxon>
        <taxon>Coleoptera</taxon>
        <taxon>Polyphaga</taxon>
        <taxon>Cucujiformia</taxon>
        <taxon>Coccinelloidea</taxon>
        <taxon>Coccinellidae</taxon>
        <taxon>Scymninae</taxon>
        <taxon>Scymnini</taxon>
        <taxon>Cryptolaemus</taxon>
    </lineage>
</organism>
<dbReference type="InterPro" id="IPR045117">
    <property type="entry name" value="ATXN2-like"/>
</dbReference>
<dbReference type="Pfam" id="PF06741">
    <property type="entry name" value="LsmAD"/>
    <property type="match status" value="1"/>
</dbReference>
<evidence type="ECO:0000313" key="4">
    <source>
        <dbReference type="EMBL" id="KAL3270921.1"/>
    </source>
</evidence>
<feature type="compositionally biased region" description="Pro residues" evidence="2">
    <location>
        <begin position="497"/>
        <end position="509"/>
    </location>
</feature>
<evidence type="ECO:0000256" key="1">
    <source>
        <dbReference type="ARBA" id="ARBA00007503"/>
    </source>
</evidence>
<dbReference type="InterPro" id="IPR009604">
    <property type="entry name" value="LsmAD_domain"/>
</dbReference>
<dbReference type="InterPro" id="IPR009818">
    <property type="entry name" value="PAM2_motif"/>
</dbReference>
<dbReference type="PANTHER" id="PTHR12854">
    <property type="entry name" value="ATAXIN 2-RELATED"/>
    <property type="match status" value="1"/>
</dbReference>
<evidence type="ECO:0000313" key="5">
    <source>
        <dbReference type="Proteomes" id="UP001516400"/>
    </source>
</evidence>
<name>A0ABD2MWV4_9CUCU</name>
<proteinExistence type="inferred from homology"/>
<dbReference type="Pfam" id="PF14438">
    <property type="entry name" value="SM-ATX"/>
    <property type="match status" value="1"/>
</dbReference>
<feature type="compositionally biased region" description="Low complexity" evidence="2">
    <location>
        <begin position="477"/>
        <end position="496"/>
    </location>
</feature>
<dbReference type="PANTHER" id="PTHR12854:SF7">
    <property type="entry name" value="ATAXIN-2 HOMOLOG"/>
    <property type="match status" value="1"/>
</dbReference>
<feature type="compositionally biased region" description="Polar residues" evidence="2">
    <location>
        <begin position="255"/>
        <end position="271"/>
    </location>
</feature>
<sequence>MNSKRKNRGPVRTQRNRSITAEGVYSNPHFMHTATAQVGNIVRLKTANGIVWEGVFKTFSSNFEVVLEVAARVSNPENPNSSIVPATMVDKLIFKPRDILHIVAKDVDMDYPTRDTFQTDTAISARLNGSNREEKELEPWDGELNGTDTPLELDSAANGWDANDMFRKNEQEYGVTSTFDHSLRGYTVQLQATDTPDYKEAEAKANQIANEIENQPNHKARLELENGDEEALYASVVRPNESNGKYIPPAKRKNQSSGKLVQSTPSPQPNQNVSLTPPSSSNTSNSSSISVNMHQVVPSPKGVAQAPPIAHAPNVVVANNVVHVPQQVLHMAPSQNQIPMPQGQIQAPVVQNQGQGHHQRHSHTPPHGYGGQQRQGGQQKGQHMNGDAKQMSRGPRNSYQQVPPPNMPIQGQQAPHPAISYQGVEMPPKMADMNHNRHHRDEVKELQQFAQEFQLAPPQMGPKEQQQMPPQGPPPQQMMEQQVVPQHIQPQQQQPMGKPPPQSSPPQPSISPQQDGMDKITNAFKKSTLNPNAKEFVLNPSAKPFQPRSPSTPSLSRPHTPQTPSHSPYISTAMNGPMGQPPTSVIMPMGYMMTSQPQYPQQPQGNRIRKIPMGQIRTDVASQMQVAAATGQPLLAPAPIQPFVYQPSLTSQAYHQMHAVRMYDAPPQLQYLPPNPSQTASPAQPPPYSQGQPPQAPPQQYQAAPPPQGSVQTHQYVPMCNIIPAQPHMMQGMQYIPQAPPPQHHIPLILHNQQHQVHQGPA</sequence>
<dbReference type="SMART" id="SM01272">
    <property type="entry name" value="LsmAD"/>
    <property type="match status" value="1"/>
</dbReference>
<keyword evidence="5" id="KW-1185">Reference proteome</keyword>
<feature type="compositionally biased region" description="Low complexity" evidence="2">
    <location>
        <begin position="272"/>
        <end position="289"/>
    </location>
</feature>
<reference evidence="4 5" key="1">
    <citation type="journal article" date="2021" name="BMC Biol.">
        <title>Horizontally acquired antibacterial genes associated with adaptive radiation of ladybird beetles.</title>
        <authorList>
            <person name="Li H.S."/>
            <person name="Tang X.F."/>
            <person name="Huang Y.H."/>
            <person name="Xu Z.Y."/>
            <person name="Chen M.L."/>
            <person name="Du X.Y."/>
            <person name="Qiu B.Y."/>
            <person name="Chen P.T."/>
            <person name="Zhang W."/>
            <person name="Slipinski A."/>
            <person name="Escalona H.E."/>
            <person name="Waterhouse R.M."/>
            <person name="Zwick A."/>
            <person name="Pang H."/>
        </authorList>
    </citation>
    <scope>NUCLEOTIDE SEQUENCE [LARGE SCALE GENOMIC DNA]</scope>
    <source>
        <strain evidence="4">SYSU2018</strain>
    </source>
</reference>
<dbReference type="AlphaFoldDB" id="A0ABD2MWV4"/>
<feature type="domain" description="LsmAD" evidence="3">
    <location>
        <begin position="173"/>
        <end position="239"/>
    </location>
</feature>
<dbReference type="Pfam" id="PF07145">
    <property type="entry name" value="PAM2"/>
    <property type="match status" value="1"/>
</dbReference>
<feature type="region of interest" description="Disordered" evidence="2">
    <location>
        <begin position="667"/>
        <end position="713"/>
    </location>
</feature>
<comment type="similarity">
    <text evidence="1">Belongs to the ataxin-2 family.</text>
</comment>
<gene>
    <name evidence="4" type="ORF">HHI36_021427</name>
</gene>
<dbReference type="InterPro" id="IPR025852">
    <property type="entry name" value="SM_dom_ATX"/>
</dbReference>
<feature type="region of interest" description="Disordered" evidence="2">
    <location>
        <begin position="237"/>
        <end position="289"/>
    </location>
</feature>
<feature type="compositionally biased region" description="Low complexity" evidence="2">
    <location>
        <begin position="459"/>
        <end position="469"/>
    </location>
</feature>
<feature type="compositionally biased region" description="Low complexity" evidence="2">
    <location>
        <begin position="548"/>
        <end position="560"/>
    </location>
</feature>